<protein>
    <submittedName>
        <fullName evidence="2">DUF1127 domain-containing protein</fullName>
    </submittedName>
</protein>
<dbReference type="EMBL" id="CP114280">
    <property type="protein sequence ID" value="WFN54105.1"/>
    <property type="molecule type" value="Genomic_DNA"/>
</dbReference>
<dbReference type="RefSeq" id="WP_240632691.1">
    <property type="nucleotide sequence ID" value="NZ_CP114280.1"/>
</dbReference>
<accession>A0ABY8G1V3</accession>
<dbReference type="Pfam" id="PF06568">
    <property type="entry name" value="YjiS-like"/>
    <property type="match status" value="1"/>
</dbReference>
<organism evidence="2 3">
    <name type="scientific">Dickeya lacustris</name>
    <dbReference type="NCBI Taxonomy" id="2259638"/>
    <lineage>
        <taxon>Bacteria</taxon>
        <taxon>Pseudomonadati</taxon>
        <taxon>Pseudomonadota</taxon>
        <taxon>Gammaproteobacteria</taxon>
        <taxon>Enterobacterales</taxon>
        <taxon>Pectobacteriaceae</taxon>
        <taxon>Dickeya</taxon>
    </lineage>
</organism>
<dbReference type="Proteomes" id="UP001219630">
    <property type="component" value="Chromosome"/>
</dbReference>
<sequence>MMTHSRFQSGKKHGLLQRVSQCWQRWRQRCQARKTLQRLNNNQLEDIGLTRRDVDSLR</sequence>
<evidence type="ECO:0000313" key="3">
    <source>
        <dbReference type="Proteomes" id="UP001219630"/>
    </source>
</evidence>
<gene>
    <name evidence="2" type="ORF">O1Q98_10275</name>
</gene>
<keyword evidence="3" id="KW-1185">Reference proteome</keyword>
<evidence type="ECO:0000313" key="2">
    <source>
        <dbReference type="EMBL" id="WFN54105.1"/>
    </source>
</evidence>
<dbReference type="InterPro" id="IPR009506">
    <property type="entry name" value="YjiS-like"/>
</dbReference>
<reference evidence="2 3" key="1">
    <citation type="submission" date="2022-12" db="EMBL/GenBank/DDBJ databases">
        <title>Complete genome sequencing of Dickeya lacustris type strain LMG30899.</title>
        <authorList>
            <person name="Dobhal S."/>
            <person name="Arizala D."/>
            <person name="Arif M."/>
        </authorList>
    </citation>
    <scope>NUCLEOTIDE SEQUENCE [LARGE SCALE GENOMIC DNA]</scope>
    <source>
        <strain evidence="2 3">LMG30899</strain>
    </source>
</reference>
<evidence type="ECO:0000259" key="1">
    <source>
        <dbReference type="Pfam" id="PF06568"/>
    </source>
</evidence>
<proteinExistence type="predicted"/>
<feature type="domain" description="YjiS-like" evidence="1">
    <location>
        <begin position="23"/>
        <end position="54"/>
    </location>
</feature>
<name>A0ABY8G1V3_9GAMM</name>